<dbReference type="Gene3D" id="1.10.3720.10">
    <property type="entry name" value="MetI-like"/>
    <property type="match status" value="1"/>
</dbReference>
<dbReference type="Proteomes" id="UP000248134">
    <property type="component" value="Unassembled WGS sequence"/>
</dbReference>
<dbReference type="PROSITE" id="PS50928">
    <property type="entry name" value="ABC_TM1"/>
    <property type="match status" value="1"/>
</dbReference>
<accession>A0A323UMQ1</accession>
<dbReference type="InterPro" id="IPR045621">
    <property type="entry name" value="BPD_transp_1_N"/>
</dbReference>
<feature type="transmembrane region" description="Helical" evidence="7">
    <location>
        <begin position="255"/>
        <end position="280"/>
    </location>
</feature>
<organism evidence="9 10">
    <name type="scientific">Rhodopseudomonas palustris</name>
    <dbReference type="NCBI Taxonomy" id="1076"/>
    <lineage>
        <taxon>Bacteria</taxon>
        <taxon>Pseudomonadati</taxon>
        <taxon>Pseudomonadota</taxon>
        <taxon>Alphaproteobacteria</taxon>
        <taxon>Hyphomicrobiales</taxon>
        <taxon>Nitrobacteraceae</taxon>
        <taxon>Rhodopseudomonas</taxon>
    </lineage>
</organism>
<proteinExistence type="inferred from homology"/>
<dbReference type="InterPro" id="IPR000515">
    <property type="entry name" value="MetI-like"/>
</dbReference>
<dbReference type="InterPro" id="IPR035906">
    <property type="entry name" value="MetI-like_sf"/>
</dbReference>
<keyword evidence="3" id="KW-1003">Cell membrane</keyword>
<dbReference type="EMBL" id="QKQS01000006">
    <property type="protein sequence ID" value="PZA13567.1"/>
    <property type="molecule type" value="Genomic_DNA"/>
</dbReference>
<evidence type="ECO:0000256" key="6">
    <source>
        <dbReference type="ARBA" id="ARBA00023136"/>
    </source>
</evidence>
<gene>
    <name evidence="9" type="ORF">DNX69_04190</name>
</gene>
<feature type="transmembrane region" description="Helical" evidence="7">
    <location>
        <begin position="180"/>
        <end position="199"/>
    </location>
</feature>
<dbReference type="PANTHER" id="PTHR43163:SF6">
    <property type="entry name" value="DIPEPTIDE TRANSPORT SYSTEM PERMEASE PROTEIN DPPB-RELATED"/>
    <property type="match status" value="1"/>
</dbReference>
<dbReference type="Pfam" id="PF00528">
    <property type="entry name" value="BPD_transp_1"/>
    <property type="match status" value="1"/>
</dbReference>
<dbReference type="GO" id="GO:0071916">
    <property type="term" value="F:dipeptide transmembrane transporter activity"/>
    <property type="evidence" value="ECO:0007669"/>
    <property type="project" value="TreeGrafter"/>
</dbReference>
<comment type="subcellular location">
    <subcellularLocation>
        <location evidence="1 7">Cell membrane</location>
        <topology evidence="1 7">Multi-pass membrane protein</topology>
    </subcellularLocation>
</comment>
<comment type="caution">
    <text evidence="9">The sequence shown here is derived from an EMBL/GenBank/DDBJ whole genome shotgun (WGS) entry which is preliminary data.</text>
</comment>
<feature type="transmembrane region" description="Helical" evidence="7">
    <location>
        <begin position="136"/>
        <end position="160"/>
    </location>
</feature>
<feature type="transmembrane region" description="Helical" evidence="7">
    <location>
        <begin position="286"/>
        <end position="312"/>
    </location>
</feature>
<evidence type="ECO:0000313" key="10">
    <source>
        <dbReference type="Proteomes" id="UP000248134"/>
    </source>
</evidence>
<evidence type="ECO:0000259" key="8">
    <source>
        <dbReference type="PROSITE" id="PS50928"/>
    </source>
</evidence>
<evidence type="ECO:0000256" key="4">
    <source>
        <dbReference type="ARBA" id="ARBA00022692"/>
    </source>
</evidence>
<keyword evidence="6 7" id="KW-0472">Membrane</keyword>
<evidence type="ECO:0000256" key="1">
    <source>
        <dbReference type="ARBA" id="ARBA00004651"/>
    </source>
</evidence>
<dbReference type="OrthoDB" id="9805855at2"/>
<dbReference type="SUPFAM" id="SSF161098">
    <property type="entry name" value="MetI-like"/>
    <property type="match status" value="1"/>
</dbReference>
<dbReference type="AlphaFoldDB" id="A0A323UMQ1"/>
<dbReference type="RefSeq" id="WP_110784730.1">
    <property type="nucleotide sequence ID" value="NZ_QKQS01000006.1"/>
</dbReference>
<feature type="transmembrane region" description="Helical" evidence="7">
    <location>
        <begin position="14"/>
        <end position="32"/>
    </location>
</feature>
<evidence type="ECO:0000256" key="7">
    <source>
        <dbReference type="RuleBase" id="RU363032"/>
    </source>
</evidence>
<reference evidence="9 10" key="1">
    <citation type="submission" date="2018-06" db="EMBL/GenBank/DDBJ databases">
        <title>Draft Whole-Genome Sequence of the purple photosynthetic bacterium Rhodospeudomonas palustris XCP.</title>
        <authorList>
            <person name="Rayyan A."/>
            <person name="Meyer T.E."/>
            <person name="Kyndt J.A."/>
        </authorList>
    </citation>
    <scope>NUCLEOTIDE SEQUENCE [LARGE SCALE GENOMIC DNA]</scope>
    <source>
        <strain evidence="9 10">XCP</strain>
    </source>
</reference>
<protein>
    <submittedName>
        <fullName evidence="9">ABC transporter permease</fullName>
    </submittedName>
</protein>
<dbReference type="PANTHER" id="PTHR43163">
    <property type="entry name" value="DIPEPTIDE TRANSPORT SYSTEM PERMEASE PROTEIN DPPB-RELATED"/>
    <property type="match status" value="1"/>
</dbReference>
<evidence type="ECO:0000256" key="2">
    <source>
        <dbReference type="ARBA" id="ARBA00022448"/>
    </source>
</evidence>
<keyword evidence="4 7" id="KW-0812">Transmembrane</keyword>
<comment type="similarity">
    <text evidence="7">Belongs to the binding-protein-dependent transport system permease family.</text>
</comment>
<evidence type="ECO:0000256" key="3">
    <source>
        <dbReference type="ARBA" id="ARBA00022475"/>
    </source>
</evidence>
<keyword evidence="5 7" id="KW-1133">Transmembrane helix</keyword>
<keyword evidence="2 7" id="KW-0813">Transport</keyword>
<feature type="transmembrane region" description="Helical" evidence="7">
    <location>
        <begin position="103"/>
        <end position="124"/>
    </location>
</feature>
<evidence type="ECO:0000313" key="9">
    <source>
        <dbReference type="EMBL" id="PZA13567.1"/>
    </source>
</evidence>
<dbReference type="Pfam" id="PF19300">
    <property type="entry name" value="BPD_transp_1_N"/>
    <property type="match status" value="1"/>
</dbReference>
<evidence type="ECO:0000256" key="5">
    <source>
        <dbReference type="ARBA" id="ARBA00022989"/>
    </source>
</evidence>
<name>A0A323UMQ1_RHOPL</name>
<feature type="domain" description="ABC transmembrane type-1" evidence="8">
    <location>
        <begin position="100"/>
        <end position="305"/>
    </location>
</feature>
<dbReference type="CDD" id="cd06261">
    <property type="entry name" value="TM_PBP2"/>
    <property type="match status" value="1"/>
</dbReference>
<dbReference type="GO" id="GO:0005886">
    <property type="term" value="C:plasma membrane"/>
    <property type="evidence" value="ECO:0007669"/>
    <property type="project" value="UniProtKB-SubCell"/>
</dbReference>
<sequence length="318" mass="33572">MLNAPRLRIIGRRLLHAVPVVVLSTFIVFGLLKLVPGDVAVTLAGDNASEQRIAEIRELYGLNQPFLVQYGSWLAKAVQGDLSNSLVSSEAVLTSIERCLPHTLLIVALALLTALVIGVPLGIAAAAKPGSWIDGIVMAVASLGVAVPNFWLGMLLVAFFSLQLNWLPATGAVSLMKDPAAALSHALLPALALASGGIAEVARQLRSSLVEIMSSQQVRTLHAKGLPPSSILWRHGLKNVSVNLLTVISLLANRMLAATVVVEAVFAIPGMGGLIVNAAMNRDFPVVQGVVFTMVLIVVALNLLTDILYSVLDPRIST</sequence>